<feature type="domain" description="BioF2-like acetyltransferase" evidence="1">
    <location>
        <begin position="154"/>
        <end position="298"/>
    </location>
</feature>
<accession>A0A918QGA8</accession>
<sequence length="382" mass="42906">MVRHARVDIIKPGDLNAEDVRLWQGFMAERDDLIGPYFDVRYVMAIGQSVPKAFVARLYEGDQVAGFFPFQRRGRTIQPLGAPLTDYHGIIGRRDLQIDFKALLKSLGAQHLVFQGWVGPMNPAARTTNHIRRIADLSHGYEAWFETQKAEHHKFFKNIGRCTRNVDKDFGGFEFSWEMATSAIIEWIIEQKRLQYKRSGLHDVFTCGWTLTLLKTLAGYQDQGFGLRVGVFRHEGALVAAEICLIKGDNLHFWFPAYAESYGRYSPGILLSMRIMQHVEVLGVRRVDFGCGGEQYKHVLTTPETACLEGVVSSVPSVGELILDSLVEALPMLKSQAKSVRLSLRRRFNIIQACEVSASGWLKAMGGTAKRALSRAANDQAA</sequence>
<proteinExistence type="predicted"/>
<dbReference type="EMBL" id="BMZB01000007">
    <property type="protein sequence ID" value="GGZ44198.1"/>
    <property type="molecule type" value="Genomic_DNA"/>
</dbReference>
<evidence type="ECO:0000259" key="1">
    <source>
        <dbReference type="Pfam" id="PF13480"/>
    </source>
</evidence>
<gene>
    <name evidence="2" type="ORF">GCM10011273_33670</name>
</gene>
<dbReference type="InterPro" id="IPR016181">
    <property type="entry name" value="Acyl_CoA_acyltransferase"/>
</dbReference>
<protein>
    <submittedName>
        <fullName evidence="2">Acetyltransferase</fullName>
    </submittedName>
</protein>
<dbReference type="Proteomes" id="UP000662572">
    <property type="component" value="Unassembled WGS sequence"/>
</dbReference>
<dbReference type="AlphaFoldDB" id="A0A918QGA8"/>
<dbReference type="Gene3D" id="3.40.630.30">
    <property type="match status" value="1"/>
</dbReference>
<comment type="caution">
    <text evidence="2">The sequence shown here is derived from an EMBL/GenBank/DDBJ whole genome shotgun (WGS) entry which is preliminary data.</text>
</comment>
<name>A0A918QGA8_9CAUL</name>
<reference evidence="2" key="2">
    <citation type="submission" date="2020-09" db="EMBL/GenBank/DDBJ databases">
        <authorList>
            <person name="Sun Q."/>
            <person name="Kim S."/>
        </authorList>
    </citation>
    <scope>NUCLEOTIDE SEQUENCE</scope>
    <source>
        <strain evidence="2">KCTC 32296</strain>
    </source>
</reference>
<dbReference type="Pfam" id="PF13480">
    <property type="entry name" value="Acetyltransf_6"/>
    <property type="match status" value="1"/>
</dbReference>
<dbReference type="SUPFAM" id="SSF55729">
    <property type="entry name" value="Acyl-CoA N-acyltransferases (Nat)"/>
    <property type="match status" value="1"/>
</dbReference>
<dbReference type="RefSeq" id="WP_189488778.1">
    <property type="nucleotide sequence ID" value="NZ_BMZB01000007.1"/>
</dbReference>
<evidence type="ECO:0000313" key="3">
    <source>
        <dbReference type="Proteomes" id="UP000662572"/>
    </source>
</evidence>
<keyword evidence="3" id="KW-1185">Reference proteome</keyword>
<reference evidence="2" key="1">
    <citation type="journal article" date="2014" name="Int. J. Syst. Evol. Microbiol.">
        <title>Complete genome sequence of Corynebacterium casei LMG S-19264T (=DSM 44701T), isolated from a smear-ripened cheese.</title>
        <authorList>
            <consortium name="US DOE Joint Genome Institute (JGI-PGF)"/>
            <person name="Walter F."/>
            <person name="Albersmeier A."/>
            <person name="Kalinowski J."/>
            <person name="Ruckert C."/>
        </authorList>
    </citation>
    <scope>NUCLEOTIDE SEQUENCE</scope>
    <source>
        <strain evidence="2">KCTC 32296</strain>
    </source>
</reference>
<evidence type="ECO:0000313" key="2">
    <source>
        <dbReference type="EMBL" id="GGZ44198.1"/>
    </source>
</evidence>
<dbReference type="InterPro" id="IPR038740">
    <property type="entry name" value="BioF2-like_GNAT_dom"/>
</dbReference>
<organism evidence="2 3">
    <name type="scientific">Asticcacaulis endophyticus</name>
    <dbReference type="NCBI Taxonomy" id="1395890"/>
    <lineage>
        <taxon>Bacteria</taxon>
        <taxon>Pseudomonadati</taxon>
        <taxon>Pseudomonadota</taxon>
        <taxon>Alphaproteobacteria</taxon>
        <taxon>Caulobacterales</taxon>
        <taxon>Caulobacteraceae</taxon>
        <taxon>Asticcacaulis</taxon>
    </lineage>
</organism>